<organism evidence="6 7">
    <name type="scientific">Parendozoicomonas haliclonae</name>
    <dbReference type="NCBI Taxonomy" id="1960125"/>
    <lineage>
        <taxon>Bacteria</taxon>
        <taxon>Pseudomonadati</taxon>
        <taxon>Pseudomonadota</taxon>
        <taxon>Gammaproteobacteria</taxon>
        <taxon>Oceanospirillales</taxon>
        <taxon>Endozoicomonadaceae</taxon>
        <taxon>Parendozoicomonas</taxon>
    </lineage>
</organism>
<dbReference type="EC" id="2.3.1.51" evidence="6"/>
<dbReference type="GO" id="GO:0003841">
    <property type="term" value="F:1-acylglycerol-3-phosphate O-acyltransferase activity"/>
    <property type="evidence" value="ECO:0007669"/>
    <property type="project" value="UniProtKB-EC"/>
</dbReference>
<dbReference type="GO" id="GO:0006654">
    <property type="term" value="P:phosphatidic acid biosynthetic process"/>
    <property type="evidence" value="ECO:0007669"/>
    <property type="project" value="TreeGrafter"/>
</dbReference>
<keyword evidence="7" id="KW-1185">Reference proteome</keyword>
<keyword evidence="2 6" id="KW-0808">Transferase</keyword>
<sequence length="238" mass="27395">MIANSICWLRTAVFYFFWVLFGVPWCTFVILAVYFVPVRSRHPFFIKNFCVVSLFLCRWICGIRWKVEGLENVPDKACVVASNHQSPWETFFVQMLISPQSTVIKKELFSVPFFGWAFKRLNPIAIDRKERRSAMQQVMDKGKVCLDDDYGVVIFPEGTRHHWPEVGRFTRGAATLAQHANVPVLPIAHDAGRFWPTFTLKKTPGEITVRIGPVIDSQNKPIDQLTSEVRDWVVANHP</sequence>
<evidence type="ECO:0000256" key="3">
    <source>
        <dbReference type="ARBA" id="ARBA00023315"/>
    </source>
</evidence>
<gene>
    <name evidence="6" type="primary">plsC_1</name>
    <name evidence="6" type="ORF">EHSB41UT_02176</name>
</gene>
<keyword evidence="4" id="KW-0472">Membrane</keyword>
<keyword evidence="4" id="KW-1133">Transmembrane helix</keyword>
<dbReference type="PANTHER" id="PTHR10434">
    <property type="entry name" value="1-ACYL-SN-GLYCEROL-3-PHOSPHATE ACYLTRANSFERASE"/>
    <property type="match status" value="1"/>
</dbReference>
<dbReference type="PANTHER" id="PTHR10434:SF40">
    <property type="entry name" value="1-ACYL-SN-GLYCEROL-3-PHOSPHATE ACYLTRANSFERASE"/>
    <property type="match status" value="1"/>
</dbReference>
<keyword evidence="4" id="KW-0812">Transmembrane</keyword>
<evidence type="ECO:0000259" key="5">
    <source>
        <dbReference type="SMART" id="SM00563"/>
    </source>
</evidence>
<evidence type="ECO:0000256" key="1">
    <source>
        <dbReference type="ARBA" id="ARBA00005189"/>
    </source>
</evidence>
<dbReference type="EMBL" id="FWPT01000004">
    <property type="protein sequence ID" value="SMA46477.1"/>
    <property type="molecule type" value="Genomic_DNA"/>
</dbReference>
<reference evidence="6 7" key="1">
    <citation type="submission" date="2017-03" db="EMBL/GenBank/DDBJ databases">
        <authorList>
            <person name="Afonso C.L."/>
            <person name="Miller P.J."/>
            <person name="Scott M.A."/>
            <person name="Spackman E."/>
            <person name="Goraichik I."/>
            <person name="Dimitrov K.M."/>
            <person name="Suarez D.L."/>
            <person name="Swayne D.E."/>
        </authorList>
    </citation>
    <scope>NUCLEOTIDE SEQUENCE [LARGE SCALE GENOMIC DNA]</scope>
    <source>
        <strain evidence="6">SB41UT1</strain>
    </source>
</reference>
<dbReference type="OrthoDB" id="9812274at2"/>
<dbReference type="Pfam" id="PF01553">
    <property type="entry name" value="Acyltransferase"/>
    <property type="match status" value="1"/>
</dbReference>
<dbReference type="SUPFAM" id="SSF69593">
    <property type="entry name" value="Glycerol-3-phosphate (1)-acyltransferase"/>
    <property type="match status" value="1"/>
</dbReference>
<dbReference type="AlphaFoldDB" id="A0A1X7AJX9"/>
<name>A0A1X7AJX9_9GAMM</name>
<comment type="pathway">
    <text evidence="1">Lipid metabolism.</text>
</comment>
<feature type="domain" description="Phospholipid/glycerol acyltransferase" evidence="5">
    <location>
        <begin position="78"/>
        <end position="192"/>
    </location>
</feature>
<dbReference type="InterPro" id="IPR002123">
    <property type="entry name" value="Plipid/glycerol_acylTrfase"/>
</dbReference>
<proteinExistence type="predicted"/>
<dbReference type="Proteomes" id="UP000196573">
    <property type="component" value="Unassembled WGS sequence"/>
</dbReference>
<evidence type="ECO:0000313" key="6">
    <source>
        <dbReference type="EMBL" id="SMA46477.1"/>
    </source>
</evidence>
<evidence type="ECO:0000256" key="2">
    <source>
        <dbReference type="ARBA" id="ARBA00022679"/>
    </source>
</evidence>
<dbReference type="SMART" id="SM00563">
    <property type="entry name" value="PlsC"/>
    <property type="match status" value="1"/>
</dbReference>
<feature type="transmembrane region" description="Helical" evidence="4">
    <location>
        <begin position="12"/>
        <end position="36"/>
    </location>
</feature>
<protein>
    <submittedName>
        <fullName evidence="6">1-acyl-sn-glycerol-3-phosphate acyltransferase</fullName>
        <ecNumber evidence="6">2.3.1.51</ecNumber>
    </submittedName>
</protein>
<evidence type="ECO:0000256" key="4">
    <source>
        <dbReference type="SAM" id="Phobius"/>
    </source>
</evidence>
<evidence type="ECO:0000313" key="7">
    <source>
        <dbReference type="Proteomes" id="UP000196573"/>
    </source>
</evidence>
<accession>A0A1X7AJX9</accession>
<dbReference type="CDD" id="cd07989">
    <property type="entry name" value="LPLAT_AGPAT-like"/>
    <property type="match status" value="1"/>
</dbReference>
<keyword evidence="3 6" id="KW-0012">Acyltransferase</keyword>